<dbReference type="GO" id="GO:0009116">
    <property type="term" value="P:nucleoside metabolic process"/>
    <property type="evidence" value="ECO:0007669"/>
    <property type="project" value="InterPro"/>
</dbReference>
<comment type="caution">
    <text evidence="2">The sequence shown here is derived from an EMBL/GenBank/DDBJ whole genome shotgun (WGS) entry which is preliminary data.</text>
</comment>
<organism evidence="2 3">
    <name type="scientific">Arthrobotrys flagrans</name>
    <name type="common">Nematode-trapping fungus</name>
    <name type="synonym">Trichothecium flagrans</name>
    <dbReference type="NCBI Taxonomy" id="97331"/>
    <lineage>
        <taxon>Eukaryota</taxon>
        <taxon>Fungi</taxon>
        <taxon>Dikarya</taxon>
        <taxon>Ascomycota</taxon>
        <taxon>Pezizomycotina</taxon>
        <taxon>Orbiliomycetes</taxon>
        <taxon>Orbiliales</taxon>
        <taxon>Orbiliaceae</taxon>
        <taxon>Arthrobotrys</taxon>
    </lineage>
</organism>
<dbReference type="RefSeq" id="XP_067487940.1">
    <property type="nucleotide sequence ID" value="XM_067636310.1"/>
</dbReference>
<dbReference type="PANTHER" id="PTHR46082">
    <property type="entry name" value="ATP/GTP-BINDING PROTEIN-RELATED"/>
    <property type="match status" value="1"/>
</dbReference>
<dbReference type="STRING" id="97331.A0A436ZUK1"/>
<dbReference type="GO" id="GO:0003824">
    <property type="term" value="F:catalytic activity"/>
    <property type="evidence" value="ECO:0007669"/>
    <property type="project" value="InterPro"/>
</dbReference>
<feature type="domain" description="Nucleoside phosphorylase" evidence="1">
    <location>
        <begin position="11"/>
        <end position="289"/>
    </location>
</feature>
<dbReference type="SUPFAM" id="SSF53167">
    <property type="entry name" value="Purine and uridine phosphorylases"/>
    <property type="match status" value="1"/>
</dbReference>
<reference evidence="2 3" key="1">
    <citation type="submission" date="2019-01" db="EMBL/GenBank/DDBJ databases">
        <title>Intercellular communication is required for trap formation in the nematode-trapping fungus Duddingtonia flagrans.</title>
        <authorList>
            <person name="Youssar L."/>
            <person name="Wernet V."/>
            <person name="Hensel N."/>
            <person name="Hildebrandt H.-G."/>
            <person name="Fischer R."/>
        </authorList>
    </citation>
    <scope>NUCLEOTIDE SEQUENCE [LARGE SCALE GENOMIC DNA]</scope>
    <source>
        <strain evidence="2 3">CBS H-5679</strain>
    </source>
</reference>
<dbReference type="VEuPathDB" id="FungiDB:DFL_006822"/>
<evidence type="ECO:0000259" key="1">
    <source>
        <dbReference type="Pfam" id="PF01048"/>
    </source>
</evidence>
<dbReference type="OrthoDB" id="1577640at2759"/>
<dbReference type="InterPro" id="IPR035994">
    <property type="entry name" value="Nucleoside_phosphorylase_sf"/>
</dbReference>
<dbReference type="InterPro" id="IPR000845">
    <property type="entry name" value="Nucleoside_phosphorylase_d"/>
</dbReference>
<protein>
    <recommendedName>
        <fullName evidence="1">Nucleoside phosphorylase domain-containing protein</fullName>
    </recommendedName>
</protein>
<proteinExistence type="predicted"/>
<dbReference type="Pfam" id="PF01048">
    <property type="entry name" value="PNP_UDP_1"/>
    <property type="match status" value="1"/>
</dbReference>
<dbReference type="InterPro" id="IPR053137">
    <property type="entry name" value="NLR-like"/>
</dbReference>
<dbReference type="Proteomes" id="UP000283090">
    <property type="component" value="Unassembled WGS sequence"/>
</dbReference>
<keyword evidence="3" id="KW-1185">Reference proteome</keyword>
<dbReference type="Gene3D" id="3.40.50.1580">
    <property type="entry name" value="Nucleoside phosphorylase domain"/>
    <property type="match status" value="1"/>
</dbReference>
<evidence type="ECO:0000313" key="3">
    <source>
        <dbReference type="Proteomes" id="UP000283090"/>
    </source>
</evidence>
<gene>
    <name evidence="2" type="ORF">DFL_006822</name>
</gene>
<dbReference type="GeneID" id="93589133"/>
<accession>A0A436ZUK1</accession>
<dbReference type="AlphaFoldDB" id="A0A436ZUK1"/>
<dbReference type="EMBL" id="SAEB01000009">
    <property type="protein sequence ID" value="RVD82396.1"/>
    <property type="molecule type" value="Genomic_DNA"/>
</dbReference>
<evidence type="ECO:0000313" key="2">
    <source>
        <dbReference type="EMBL" id="RVD82396.1"/>
    </source>
</evidence>
<sequence length="319" mass="35540">MSRFSVEKYTVGWICALKEEYFAARSMLDEHEPGRPVDLDSRDDNNSYIFGTIKGHGVVIASLPEGMYATVEGALVAGGMVRSFPNLRFALMVGIGGGAPSNKHDIRLGDVVVSTPHEQLGGVVQLDLGKKLHDGSFRLTGHLNRPPPLLLAAVSSMQQLQENHDGPDKIAASIKRMERWTDFKRPAEDRLYQPDYSHQGGPNCQNCRSEKLKVRRTRNKDREIMVHHGTIASSNTVMKNPIERDRYANDPELEVLCFEMEAAGVMNAVPCLVIRGICDYSDSHKNDDWHNYAALTAAAYARELLGELQVPQVNAMRRL</sequence>
<name>A0A436ZUK1_ARTFL</name>
<dbReference type="PANTHER" id="PTHR46082:SF11">
    <property type="entry name" value="AAA+ ATPASE DOMAIN-CONTAINING PROTEIN-RELATED"/>
    <property type="match status" value="1"/>
</dbReference>